<keyword evidence="3" id="KW-1185">Reference proteome</keyword>
<proteinExistence type="predicted"/>
<organism evidence="2 3">
    <name type="scientific">Galerina marginata (strain CBS 339.88)</name>
    <dbReference type="NCBI Taxonomy" id="685588"/>
    <lineage>
        <taxon>Eukaryota</taxon>
        <taxon>Fungi</taxon>
        <taxon>Dikarya</taxon>
        <taxon>Basidiomycota</taxon>
        <taxon>Agaricomycotina</taxon>
        <taxon>Agaricomycetes</taxon>
        <taxon>Agaricomycetidae</taxon>
        <taxon>Agaricales</taxon>
        <taxon>Agaricineae</taxon>
        <taxon>Strophariaceae</taxon>
        <taxon>Galerina</taxon>
    </lineage>
</organism>
<protein>
    <submittedName>
        <fullName evidence="2">Uncharacterized protein</fullName>
    </submittedName>
</protein>
<gene>
    <name evidence="2" type="ORF">GALMADRAFT_28460</name>
</gene>
<evidence type="ECO:0000313" key="2">
    <source>
        <dbReference type="EMBL" id="KDR69652.1"/>
    </source>
</evidence>
<sequence length="111" mass="13009">LFGGMFNWGLWGILTSQVFIYYLHFNDSRNVKILVYGVYLLECMQTGMASAEMFHWFSHGWGRLDILQQPYTNPFSEPIIDGIVSLIVQLYFIWRIWMLGRSKILVVIIAI</sequence>
<dbReference type="PANTHER" id="PTHR40465">
    <property type="entry name" value="CHROMOSOME 1, WHOLE GENOME SHOTGUN SEQUENCE"/>
    <property type="match status" value="1"/>
</dbReference>
<dbReference type="AlphaFoldDB" id="A0A067SI08"/>
<keyword evidence="1" id="KW-0472">Membrane</keyword>
<dbReference type="HOGENOM" id="CLU_046025_16_2_1"/>
<name>A0A067SI08_GALM3</name>
<keyword evidence="1" id="KW-0812">Transmembrane</keyword>
<evidence type="ECO:0000256" key="1">
    <source>
        <dbReference type="SAM" id="Phobius"/>
    </source>
</evidence>
<feature type="non-terminal residue" evidence="2">
    <location>
        <position position="111"/>
    </location>
</feature>
<dbReference type="EMBL" id="KL142401">
    <property type="protein sequence ID" value="KDR69652.1"/>
    <property type="molecule type" value="Genomic_DNA"/>
</dbReference>
<feature type="transmembrane region" description="Helical" evidence="1">
    <location>
        <begin position="6"/>
        <end position="24"/>
    </location>
</feature>
<feature type="transmembrane region" description="Helical" evidence="1">
    <location>
        <begin position="78"/>
        <end position="97"/>
    </location>
</feature>
<dbReference type="Proteomes" id="UP000027222">
    <property type="component" value="Unassembled WGS sequence"/>
</dbReference>
<dbReference type="PANTHER" id="PTHR40465:SF1">
    <property type="entry name" value="DUF6534 DOMAIN-CONTAINING PROTEIN"/>
    <property type="match status" value="1"/>
</dbReference>
<feature type="transmembrane region" description="Helical" evidence="1">
    <location>
        <begin position="36"/>
        <end position="58"/>
    </location>
</feature>
<reference evidence="3" key="1">
    <citation type="journal article" date="2014" name="Proc. Natl. Acad. Sci. U.S.A.">
        <title>Extensive sampling of basidiomycete genomes demonstrates inadequacy of the white-rot/brown-rot paradigm for wood decay fungi.</title>
        <authorList>
            <person name="Riley R."/>
            <person name="Salamov A.A."/>
            <person name="Brown D.W."/>
            <person name="Nagy L.G."/>
            <person name="Floudas D."/>
            <person name="Held B.W."/>
            <person name="Levasseur A."/>
            <person name="Lombard V."/>
            <person name="Morin E."/>
            <person name="Otillar R."/>
            <person name="Lindquist E.A."/>
            <person name="Sun H."/>
            <person name="LaButti K.M."/>
            <person name="Schmutz J."/>
            <person name="Jabbour D."/>
            <person name="Luo H."/>
            <person name="Baker S.E."/>
            <person name="Pisabarro A.G."/>
            <person name="Walton J.D."/>
            <person name="Blanchette R.A."/>
            <person name="Henrissat B."/>
            <person name="Martin F."/>
            <person name="Cullen D."/>
            <person name="Hibbett D.S."/>
            <person name="Grigoriev I.V."/>
        </authorList>
    </citation>
    <scope>NUCLEOTIDE SEQUENCE [LARGE SCALE GENOMIC DNA]</scope>
    <source>
        <strain evidence="3">CBS 339.88</strain>
    </source>
</reference>
<keyword evidence="1" id="KW-1133">Transmembrane helix</keyword>
<accession>A0A067SI08</accession>
<dbReference type="OrthoDB" id="3223377at2759"/>
<feature type="non-terminal residue" evidence="2">
    <location>
        <position position="1"/>
    </location>
</feature>
<evidence type="ECO:0000313" key="3">
    <source>
        <dbReference type="Proteomes" id="UP000027222"/>
    </source>
</evidence>